<proteinExistence type="predicted"/>
<evidence type="ECO:0000313" key="2">
    <source>
        <dbReference type="Proteomes" id="UP000824219"/>
    </source>
</evidence>
<reference evidence="1 2" key="1">
    <citation type="submission" date="2021-06" db="EMBL/GenBank/DDBJ databases">
        <title>Chromosome-level genome assembly of the red-tail catfish (Hemibagrus wyckioides).</title>
        <authorList>
            <person name="Shao F."/>
        </authorList>
    </citation>
    <scope>NUCLEOTIDE SEQUENCE [LARGE SCALE GENOMIC DNA]</scope>
    <source>
        <strain evidence="1">EC202008001</strain>
        <tissue evidence="1">Blood</tissue>
    </source>
</reference>
<keyword evidence="2" id="KW-1185">Reference proteome</keyword>
<gene>
    <name evidence="1" type="ORF">KOW79_005848</name>
</gene>
<comment type="caution">
    <text evidence="1">The sequence shown here is derived from an EMBL/GenBank/DDBJ whole genome shotgun (WGS) entry which is preliminary data.</text>
</comment>
<protein>
    <submittedName>
        <fullName evidence="1">Uncharacterized protein</fullName>
    </submittedName>
</protein>
<name>A0A9D3SU00_9TELE</name>
<organism evidence="1 2">
    <name type="scientific">Hemibagrus wyckioides</name>
    <dbReference type="NCBI Taxonomy" id="337641"/>
    <lineage>
        <taxon>Eukaryota</taxon>
        <taxon>Metazoa</taxon>
        <taxon>Chordata</taxon>
        <taxon>Craniata</taxon>
        <taxon>Vertebrata</taxon>
        <taxon>Euteleostomi</taxon>
        <taxon>Actinopterygii</taxon>
        <taxon>Neopterygii</taxon>
        <taxon>Teleostei</taxon>
        <taxon>Ostariophysi</taxon>
        <taxon>Siluriformes</taxon>
        <taxon>Bagridae</taxon>
        <taxon>Hemibagrus</taxon>
    </lineage>
</organism>
<dbReference type="Proteomes" id="UP000824219">
    <property type="component" value="Linkage Group LG06"/>
</dbReference>
<dbReference type="EMBL" id="JAHKSW010000006">
    <property type="protein sequence ID" value="KAG7331879.1"/>
    <property type="molecule type" value="Genomic_DNA"/>
</dbReference>
<dbReference type="AlphaFoldDB" id="A0A9D3SU00"/>
<evidence type="ECO:0000313" key="1">
    <source>
        <dbReference type="EMBL" id="KAG7331879.1"/>
    </source>
</evidence>
<accession>A0A9D3SU00</accession>
<sequence>MEPRDVVLFFFRGSTLNHEPLGAGLAVRTEESLSVHICDEADPVSGDGAQTRALSTPASVENGGGSVIKKRFLSPEQTNPPVLFLHAAYRRYLGAARKGHIITRRNRIANKHGIMGKQTAVQGRAEVRRGASAHGPTP</sequence>